<dbReference type="GO" id="GO:0016758">
    <property type="term" value="F:hexosyltransferase activity"/>
    <property type="evidence" value="ECO:0007669"/>
    <property type="project" value="UniProtKB-ARBA"/>
</dbReference>
<dbReference type="Proteomes" id="UP000027180">
    <property type="component" value="Chromosome"/>
</dbReference>
<dbReference type="CDD" id="cd06433">
    <property type="entry name" value="GT_2_WfgS_like"/>
    <property type="match status" value="1"/>
</dbReference>
<dbReference type="HOGENOM" id="CLU_025996_21_1_5"/>
<protein>
    <submittedName>
        <fullName evidence="2">Glycosyltransferase family 2 protein</fullName>
    </submittedName>
</protein>
<sequence length="258" mass="29220">MALKISIITPTFNSSPFIIDNMQSVRRQVYTNWEQIIVDGASTDDTLAKIKTLSPAGTKVVSEPDEGIYEAMNKGIALAEGDVVGFLNSDDFYAHDQVLAKIASIMADTSVDACYADLDYVDKCDTQKITRMWRSQPYRDGLFEKGWMPAHPTFYVRRDILNRSGGFDLAFPRQADFELCMRLMAKYRIQTRYYKDVWVKMRTGGTSNNSLSGVLKGNLEAYRACRKNQLQINVMFIPIKIASRIPQFVAAFLHRPIG</sequence>
<gene>
    <name evidence="2" type="ORF">IE4771_CH00814</name>
</gene>
<dbReference type="RefSeq" id="WP_038687035.1">
    <property type="nucleotide sequence ID" value="NZ_CP006986.1"/>
</dbReference>
<accession>A0A060HWS2</accession>
<dbReference type="SUPFAM" id="SSF53448">
    <property type="entry name" value="Nucleotide-diphospho-sugar transferases"/>
    <property type="match status" value="1"/>
</dbReference>
<organism evidence="2 3">
    <name type="scientific">Rhizobium etli bv. mimosae str. IE4771</name>
    <dbReference type="NCBI Taxonomy" id="1432050"/>
    <lineage>
        <taxon>Bacteria</taxon>
        <taxon>Pseudomonadati</taxon>
        <taxon>Pseudomonadota</taxon>
        <taxon>Alphaproteobacteria</taxon>
        <taxon>Hyphomicrobiales</taxon>
        <taxon>Rhizobiaceae</taxon>
        <taxon>Rhizobium/Agrobacterium group</taxon>
        <taxon>Rhizobium</taxon>
    </lineage>
</organism>
<dbReference type="InterPro" id="IPR029044">
    <property type="entry name" value="Nucleotide-diphossugar_trans"/>
</dbReference>
<evidence type="ECO:0000313" key="2">
    <source>
        <dbReference type="EMBL" id="AIC25969.1"/>
    </source>
</evidence>
<dbReference type="EMBL" id="CP006986">
    <property type="protein sequence ID" value="AIC25969.1"/>
    <property type="molecule type" value="Genomic_DNA"/>
</dbReference>
<name>A0A060HWS2_RHIET</name>
<dbReference type="InterPro" id="IPR001173">
    <property type="entry name" value="Glyco_trans_2-like"/>
</dbReference>
<feature type="domain" description="Glycosyltransferase 2-like" evidence="1">
    <location>
        <begin position="6"/>
        <end position="153"/>
    </location>
</feature>
<dbReference type="Gene3D" id="3.90.550.10">
    <property type="entry name" value="Spore Coat Polysaccharide Biosynthesis Protein SpsA, Chain A"/>
    <property type="match status" value="1"/>
</dbReference>
<dbReference type="AlphaFoldDB" id="A0A060HWS2"/>
<dbReference type="PANTHER" id="PTHR22916">
    <property type="entry name" value="GLYCOSYLTRANSFERASE"/>
    <property type="match status" value="1"/>
</dbReference>
<proteinExistence type="predicted"/>
<dbReference type="KEGG" id="rei:IE4771_CH00814"/>
<reference evidence="2 3" key="1">
    <citation type="submission" date="2013-12" db="EMBL/GenBank/DDBJ databases">
        <title>Complete genome sequence of Rhizobium etli bv. mimosae IE4771.</title>
        <authorList>
            <person name="Bustos P."/>
            <person name="Santamaria R.I."/>
            <person name="Lozano L."/>
            <person name="Ormeno-Orrillo E."/>
            <person name="Rogel M.A."/>
            <person name="Romero D."/>
            <person name="Cevallos M.A."/>
            <person name="Martinez-Romero E."/>
            <person name="Gonzalez V."/>
        </authorList>
    </citation>
    <scope>NUCLEOTIDE SEQUENCE [LARGE SCALE GENOMIC DNA]</scope>
    <source>
        <strain evidence="2 3">IE4771</strain>
    </source>
</reference>
<dbReference type="Pfam" id="PF00535">
    <property type="entry name" value="Glycos_transf_2"/>
    <property type="match status" value="1"/>
</dbReference>
<evidence type="ECO:0000259" key="1">
    <source>
        <dbReference type="Pfam" id="PF00535"/>
    </source>
</evidence>
<evidence type="ECO:0000313" key="3">
    <source>
        <dbReference type="Proteomes" id="UP000027180"/>
    </source>
</evidence>
<dbReference type="PANTHER" id="PTHR22916:SF3">
    <property type="entry name" value="UDP-GLCNAC:BETAGAL BETA-1,3-N-ACETYLGLUCOSAMINYLTRANSFERASE-LIKE PROTEIN 1"/>
    <property type="match status" value="1"/>
</dbReference>